<dbReference type="Proteomes" id="UP000193834">
    <property type="component" value="Unassembled WGS sequence"/>
</dbReference>
<keyword evidence="1" id="KW-0812">Transmembrane</keyword>
<dbReference type="EMBL" id="FXAZ01000001">
    <property type="protein sequence ID" value="SMG18556.1"/>
    <property type="molecule type" value="Genomic_DNA"/>
</dbReference>
<dbReference type="InterPro" id="IPR035167">
    <property type="entry name" value="DUF5316"/>
</dbReference>
<evidence type="ECO:0000313" key="2">
    <source>
        <dbReference type="EMBL" id="SMG18556.1"/>
    </source>
</evidence>
<protein>
    <submittedName>
        <fullName evidence="2">Uncharacterized protein</fullName>
    </submittedName>
</protein>
<keyword evidence="1" id="KW-1133">Transmembrane helix</keyword>
<dbReference type="RefSeq" id="WP_085493021.1">
    <property type="nucleotide sequence ID" value="NZ_FXAZ01000001.1"/>
</dbReference>
<feature type="transmembrane region" description="Helical" evidence="1">
    <location>
        <begin position="37"/>
        <end position="56"/>
    </location>
</feature>
<proteinExistence type="predicted"/>
<reference evidence="2 3" key="1">
    <citation type="submission" date="2017-04" db="EMBL/GenBank/DDBJ databases">
        <authorList>
            <person name="Afonso C.L."/>
            <person name="Miller P.J."/>
            <person name="Scott M.A."/>
            <person name="Spackman E."/>
            <person name="Goraichik I."/>
            <person name="Dimitrov K.M."/>
            <person name="Suarez D.L."/>
            <person name="Swayne D.E."/>
        </authorList>
    </citation>
    <scope>NUCLEOTIDE SEQUENCE [LARGE SCALE GENOMIC DNA]</scope>
    <source>
        <strain evidence="2 3">11</strain>
    </source>
</reference>
<evidence type="ECO:0000313" key="3">
    <source>
        <dbReference type="Proteomes" id="UP000193834"/>
    </source>
</evidence>
<accession>A0A1X7IVH2</accession>
<name>A0A1X7IVH2_9BACL</name>
<sequence length="97" mass="10642">MKLRWILIAAGIGSTMISAAIAYALGGIDWMRNTEGAISILLFGAAILLSGTLNTGPRASSTYYMEDKETRHKRNRIVTALVIIGIPHLLLTFYLYV</sequence>
<organism evidence="2 3">
    <name type="scientific">Paenibacillus aquistagni</name>
    <dbReference type="NCBI Taxonomy" id="1852522"/>
    <lineage>
        <taxon>Bacteria</taxon>
        <taxon>Bacillati</taxon>
        <taxon>Bacillota</taxon>
        <taxon>Bacilli</taxon>
        <taxon>Bacillales</taxon>
        <taxon>Paenibacillaceae</taxon>
        <taxon>Paenibacillus</taxon>
    </lineage>
</organism>
<dbReference type="STRING" id="1852522.SAMN06295960_0798"/>
<feature type="transmembrane region" description="Helical" evidence="1">
    <location>
        <begin position="5"/>
        <end position="25"/>
    </location>
</feature>
<keyword evidence="1" id="KW-0472">Membrane</keyword>
<keyword evidence="3" id="KW-1185">Reference proteome</keyword>
<evidence type="ECO:0000256" key="1">
    <source>
        <dbReference type="SAM" id="Phobius"/>
    </source>
</evidence>
<feature type="transmembrane region" description="Helical" evidence="1">
    <location>
        <begin position="77"/>
        <end position="96"/>
    </location>
</feature>
<dbReference type="Pfam" id="PF17247">
    <property type="entry name" value="DUF5316"/>
    <property type="match status" value="1"/>
</dbReference>
<gene>
    <name evidence="2" type="ORF">SAMN06295960_0798</name>
</gene>
<dbReference type="AlphaFoldDB" id="A0A1X7IVH2"/>